<evidence type="ECO:0000256" key="3">
    <source>
        <dbReference type="PROSITE-ProRule" id="PRU00182"/>
    </source>
</evidence>
<dbReference type="FunFam" id="3.10.290.10:FF:000003">
    <property type="entry name" value="Pseudouridine synthase"/>
    <property type="match status" value="1"/>
</dbReference>
<feature type="compositionally biased region" description="Basic and acidic residues" evidence="5">
    <location>
        <begin position="122"/>
        <end position="312"/>
    </location>
</feature>
<gene>
    <name evidence="7" type="ORF">HS960_24030</name>
</gene>
<dbReference type="PANTHER" id="PTHR47683:SF2">
    <property type="entry name" value="RNA-BINDING S4 DOMAIN-CONTAINING PROTEIN"/>
    <property type="match status" value="1"/>
</dbReference>
<keyword evidence="2 4" id="KW-0413">Isomerase</keyword>
<dbReference type="GO" id="GO:0120159">
    <property type="term" value="F:rRNA pseudouridine synthase activity"/>
    <property type="evidence" value="ECO:0007669"/>
    <property type="project" value="UniProtKB-ARBA"/>
</dbReference>
<proteinExistence type="inferred from homology"/>
<dbReference type="Gene3D" id="3.30.70.1560">
    <property type="entry name" value="Alpha-L RNA-binding motif"/>
    <property type="match status" value="1"/>
</dbReference>
<feature type="domain" description="RNA-binding S4" evidence="6">
    <location>
        <begin position="329"/>
        <end position="391"/>
    </location>
</feature>
<evidence type="ECO:0000259" key="6">
    <source>
        <dbReference type="SMART" id="SM00363"/>
    </source>
</evidence>
<dbReference type="Gene3D" id="3.30.70.580">
    <property type="entry name" value="Pseudouridine synthase I, catalytic domain, N-terminal subdomain"/>
    <property type="match status" value="1"/>
</dbReference>
<dbReference type="PROSITE" id="PS50889">
    <property type="entry name" value="S4"/>
    <property type="match status" value="1"/>
</dbReference>
<dbReference type="SMART" id="SM00363">
    <property type="entry name" value="S4"/>
    <property type="match status" value="1"/>
</dbReference>
<dbReference type="CDD" id="cd00165">
    <property type="entry name" value="S4"/>
    <property type="match status" value="1"/>
</dbReference>
<dbReference type="NCBIfam" id="TIGR00093">
    <property type="entry name" value="pseudouridine synthase"/>
    <property type="match status" value="1"/>
</dbReference>
<accession>A0A7G5E957</accession>
<dbReference type="SUPFAM" id="SSF55174">
    <property type="entry name" value="Alpha-L RNA-binding motif"/>
    <property type="match status" value="1"/>
</dbReference>
<dbReference type="InterPro" id="IPR002942">
    <property type="entry name" value="S4_RNA-bd"/>
</dbReference>
<evidence type="ECO:0000256" key="1">
    <source>
        <dbReference type="ARBA" id="ARBA00008348"/>
    </source>
</evidence>
<keyword evidence="3" id="KW-0694">RNA-binding</keyword>
<dbReference type="Pfam" id="PF01479">
    <property type="entry name" value="S4"/>
    <property type="match status" value="1"/>
</dbReference>
<dbReference type="InterPro" id="IPR050343">
    <property type="entry name" value="RsuA_PseudoU_synthase"/>
</dbReference>
<evidence type="ECO:0000313" key="7">
    <source>
        <dbReference type="EMBL" id="QMV70532.1"/>
    </source>
</evidence>
<dbReference type="PANTHER" id="PTHR47683">
    <property type="entry name" value="PSEUDOURIDINE SYNTHASE FAMILY PROTEIN-RELATED"/>
    <property type="match status" value="1"/>
</dbReference>
<sequence length="563" mass="66108">MPFSNKRNSRDDNSRKSRGNSDSFKSRGDNNNSFGKKSYGSNDQSERGSFRKDDNRENRSFGSKKFSDKPPFRGENNSFRSKDNSEKSFGRGSRSFDKNDSSRSFDKKDSFNKFDRSERSFDKKDNFKRSDRNDSSRSFDRSERSFDKRDSFKRSDRNDSSRSFDRSERSFDKKDNFKRSDRNDSSRSFDRSERSFDKKDNFKRTDRNDSTRSFDRSERSFDKKDNFKRTDRNDSTRSFDRSERSFDKKDNFKRSDRSDSPRSFDRSERSSDKKDSFKRSDRNDSSRPSNRKFDGERSRNFDDNKNFGDKQYIKRPKKKAEDAEDDGLVRLNRYIANAGICSRRKADELITAGVIWVNGEPVTELGTKVDPATDEIRYNNERLKREKNVYVLLNKPKDYITTTDDPQERHTVMELVSKATKERIYPVGRLDRNTTGLLLMTNDGSLAEKLSHPRNSISKIYNVELNKSLTQGDFNKINFGIELEDGVIKPDDLSYVQGGSKREVGIQIHSGKNRIVRRIFESLGYEVVKLDRVVYANLTKKDLPRGRWRYLEEREIVQLKHLI</sequence>
<comment type="similarity">
    <text evidence="1 4">Belongs to the pseudouridine synthase RsuA family.</text>
</comment>
<dbReference type="GO" id="GO:0000455">
    <property type="term" value="P:enzyme-directed rRNA pseudouridine synthesis"/>
    <property type="evidence" value="ECO:0007669"/>
    <property type="project" value="UniProtKB-ARBA"/>
</dbReference>
<dbReference type="Gene3D" id="3.10.290.10">
    <property type="entry name" value="RNA-binding S4 domain"/>
    <property type="match status" value="1"/>
</dbReference>
<name>A0A7G5E957_9SPHI</name>
<feature type="compositionally biased region" description="Basic and acidic residues" evidence="5">
    <location>
        <begin position="80"/>
        <end position="109"/>
    </location>
</feature>
<dbReference type="EMBL" id="CP058555">
    <property type="protein sequence ID" value="QMV70532.1"/>
    <property type="molecule type" value="Genomic_DNA"/>
</dbReference>
<dbReference type="GO" id="GO:0003723">
    <property type="term" value="F:RNA binding"/>
    <property type="evidence" value="ECO:0007669"/>
    <property type="project" value="UniProtKB-KW"/>
</dbReference>
<keyword evidence="8" id="KW-1185">Reference proteome</keyword>
<dbReference type="Proteomes" id="UP000515450">
    <property type="component" value="Chromosome"/>
</dbReference>
<dbReference type="CDD" id="cd02870">
    <property type="entry name" value="PseudoU_synth_RsuA_like"/>
    <property type="match status" value="1"/>
</dbReference>
<dbReference type="InterPro" id="IPR000748">
    <property type="entry name" value="PsdUridine_synth_RsuA/RluB/E/F"/>
</dbReference>
<feature type="compositionally biased region" description="Basic and acidic residues" evidence="5">
    <location>
        <begin position="44"/>
        <end position="72"/>
    </location>
</feature>
<dbReference type="Pfam" id="PF00849">
    <property type="entry name" value="PseudoU_synth_2"/>
    <property type="match status" value="1"/>
</dbReference>
<dbReference type="AlphaFoldDB" id="A0A7G5E957"/>
<evidence type="ECO:0000256" key="4">
    <source>
        <dbReference type="RuleBase" id="RU003887"/>
    </source>
</evidence>
<dbReference type="SUPFAM" id="SSF55120">
    <property type="entry name" value="Pseudouridine synthase"/>
    <property type="match status" value="1"/>
</dbReference>
<dbReference type="InterPro" id="IPR006145">
    <property type="entry name" value="PsdUridine_synth_RsuA/RluA"/>
</dbReference>
<organism evidence="7 8">
    <name type="scientific">Sphingobacterium paramultivorum</name>
    <dbReference type="NCBI Taxonomy" id="2886510"/>
    <lineage>
        <taxon>Bacteria</taxon>
        <taxon>Pseudomonadati</taxon>
        <taxon>Bacteroidota</taxon>
        <taxon>Sphingobacteriia</taxon>
        <taxon>Sphingobacteriales</taxon>
        <taxon>Sphingobacteriaceae</taxon>
        <taxon>Sphingobacterium</taxon>
    </lineage>
</organism>
<dbReference type="PROSITE" id="PS01149">
    <property type="entry name" value="PSI_RSU"/>
    <property type="match status" value="1"/>
</dbReference>
<protein>
    <recommendedName>
        <fullName evidence="4">Pseudouridine synthase</fullName>
        <ecNumber evidence="4">5.4.99.-</ecNumber>
    </recommendedName>
</protein>
<dbReference type="InterPro" id="IPR036986">
    <property type="entry name" value="S4_RNA-bd_sf"/>
</dbReference>
<evidence type="ECO:0000256" key="2">
    <source>
        <dbReference type="ARBA" id="ARBA00023235"/>
    </source>
</evidence>
<feature type="region of interest" description="Disordered" evidence="5">
    <location>
        <begin position="1"/>
        <end position="109"/>
    </location>
</feature>
<dbReference type="RefSeq" id="WP_159731098.1">
    <property type="nucleotide sequence ID" value="NZ_CP058555.1"/>
</dbReference>
<feature type="region of interest" description="Disordered" evidence="5">
    <location>
        <begin position="122"/>
        <end position="323"/>
    </location>
</feature>
<dbReference type="InterPro" id="IPR042092">
    <property type="entry name" value="PsdUridine_s_RsuA/RluB/E/F_cat"/>
</dbReference>
<dbReference type="InterPro" id="IPR020103">
    <property type="entry name" value="PsdUridine_synth_cat_dom_sf"/>
</dbReference>
<feature type="compositionally biased region" description="Polar residues" evidence="5">
    <location>
        <begin position="29"/>
        <end position="43"/>
    </location>
</feature>
<dbReference type="InterPro" id="IPR018496">
    <property type="entry name" value="PsdUridine_synth_RsuA/RluB_CS"/>
</dbReference>
<reference evidence="7 8" key="1">
    <citation type="journal article" date="2020" name="G3 (Bethesda)">
        <title>CeMbio - The Caenorhabditis elegans Microbiome Resource.</title>
        <authorList>
            <person name="Dirksen P."/>
            <person name="Assie A."/>
            <person name="Zimmermann J."/>
            <person name="Zhang F."/>
            <person name="Tietje A.M."/>
            <person name="Marsh S.A."/>
            <person name="Felix M.A."/>
            <person name="Shapira M."/>
            <person name="Kaleta C."/>
            <person name="Schulenburg H."/>
            <person name="Samuel B."/>
        </authorList>
    </citation>
    <scope>NUCLEOTIDE SEQUENCE [LARGE SCALE GENOMIC DNA]</scope>
    <source>
        <strain evidence="7 8">BIGb0170</strain>
    </source>
</reference>
<evidence type="ECO:0000313" key="8">
    <source>
        <dbReference type="Proteomes" id="UP000515450"/>
    </source>
</evidence>
<dbReference type="InterPro" id="IPR020094">
    <property type="entry name" value="TruA/RsuA/RluB/E/F_N"/>
</dbReference>
<evidence type="ECO:0000256" key="5">
    <source>
        <dbReference type="SAM" id="MobiDB-lite"/>
    </source>
</evidence>
<dbReference type="EC" id="5.4.99.-" evidence="4"/>